<gene>
    <name evidence="9" type="ORF">JHC10_04455</name>
    <name evidence="10" type="ORF">JHC11_10105</name>
</gene>
<sequence length="185" mass="20616">MKVTFEQSDALIIVDVQNDFCPGGKLALDEGDEVVPIINAMTAQAQEAGIPVFVSRDWHPRHHVSFDERGGPWPEHCEQDTKGAEFHPDLSIPNDARLISKGARFDIDQYSAFDKTGLVSELVHLDVKRVWVVGLALEVCVRATALDAIKNDYETILVEDGTRFIDRADADKTRQELKDAGVIFK</sequence>
<dbReference type="Gene3D" id="3.40.50.850">
    <property type="entry name" value="Isochorismatase-like"/>
    <property type="match status" value="1"/>
</dbReference>
<evidence type="ECO:0000313" key="11">
    <source>
        <dbReference type="Proteomes" id="UP000621390"/>
    </source>
</evidence>
<evidence type="ECO:0000259" key="8">
    <source>
        <dbReference type="Pfam" id="PF00857"/>
    </source>
</evidence>
<dbReference type="InterPro" id="IPR052347">
    <property type="entry name" value="Isochorismatase_Nicotinamidase"/>
</dbReference>
<evidence type="ECO:0000256" key="4">
    <source>
        <dbReference type="ARBA" id="ARBA00022801"/>
    </source>
</evidence>
<keyword evidence="2" id="KW-0662">Pyridine nucleotide biosynthesis</keyword>
<dbReference type="GO" id="GO:0046872">
    <property type="term" value="F:metal ion binding"/>
    <property type="evidence" value="ECO:0007669"/>
    <property type="project" value="UniProtKB-KW"/>
</dbReference>
<dbReference type="EC" id="3.5.1.19" evidence="6"/>
<protein>
    <recommendedName>
        <fullName evidence="6">nicotinamidase</fullName>
        <ecNumber evidence="6">3.5.1.19</ecNumber>
    </recommendedName>
    <alternativeName>
        <fullName evidence="7">Nicotinamide deamidase</fullName>
    </alternativeName>
</protein>
<reference evidence="10 12" key="1">
    <citation type="submission" date="2020-09" db="EMBL/GenBank/DDBJ databases">
        <title>Draft Genomes of Bacterial Isolates from North Pond Shallow Sediments.</title>
        <authorList>
            <person name="Kiel Reese B."/>
            <person name="Mullis M."/>
            <person name="Weisend R.E."/>
        </authorList>
    </citation>
    <scope>NUCLEOTIDE SEQUENCE</scope>
    <source>
        <strain evidence="10">KJE-2</strain>
        <strain evidence="9 12">KJE-3</strain>
    </source>
</reference>
<evidence type="ECO:0000313" key="10">
    <source>
        <dbReference type="EMBL" id="MBJ7316331.1"/>
    </source>
</evidence>
<dbReference type="Proteomes" id="UP000621390">
    <property type="component" value="Unassembled WGS sequence"/>
</dbReference>
<comment type="similarity">
    <text evidence="1">Belongs to the isochorismatase family.</text>
</comment>
<dbReference type="EMBL" id="JAEMOP010000009">
    <property type="protein sequence ID" value="MBJ7316331.1"/>
    <property type="molecule type" value="Genomic_DNA"/>
</dbReference>
<evidence type="ECO:0000313" key="12">
    <source>
        <dbReference type="Proteomes" id="UP000655994"/>
    </source>
</evidence>
<evidence type="ECO:0000256" key="6">
    <source>
        <dbReference type="ARBA" id="ARBA00039017"/>
    </source>
</evidence>
<dbReference type="InterPro" id="IPR000868">
    <property type="entry name" value="Isochorismatase-like_dom"/>
</dbReference>
<evidence type="ECO:0000256" key="1">
    <source>
        <dbReference type="ARBA" id="ARBA00006336"/>
    </source>
</evidence>
<dbReference type="Pfam" id="PF00857">
    <property type="entry name" value="Isochorismatase"/>
    <property type="match status" value="1"/>
</dbReference>
<feature type="domain" description="Isochorismatase-like" evidence="8">
    <location>
        <begin position="10"/>
        <end position="180"/>
    </location>
</feature>
<dbReference type="SUPFAM" id="SSF52499">
    <property type="entry name" value="Isochorismatase-like hydrolases"/>
    <property type="match status" value="1"/>
</dbReference>
<dbReference type="PANTHER" id="PTHR11080:SF2">
    <property type="entry name" value="LD05707P"/>
    <property type="match status" value="1"/>
</dbReference>
<keyword evidence="3" id="KW-0479">Metal-binding</keyword>
<dbReference type="InterPro" id="IPR036380">
    <property type="entry name" value="Isochorismatase-like_sf"/>
</dbReference>
<evidence type="ECO:0000256" key="7">
    <source>
        <dbReference type="ARBA" id="ARBA00043224"/>
    </source>
</evidence>
<dbReference type="EMBL" id="JAEMOS010000011">
    <property type="protein sequence ID" value="MBJ7266192.1"/>
    <property type="molecule type" value="Genomic_DNA"/>
</dbReference>
<dbReference type="RefSeq" id="WP_199493975.1">
    <property type="nucleotide sequence ID" value="NZ_JAEMOO010000005.1"/>
</dbReference>
<evidence type="ECO:0000256" key="3">
    <source>
        <dbReference type="ARBA" id="ARBA00022723"/>
    </source>
</evidence>
<organism evidence="10 11">
    <name type="scientific">Idiomarina abyssalis</name>
    <dbReference type="NCBI Taxonomy" id="86102"/>
    <lineage>
        <taxon>Bacteria</taxon>
        <taxon>Pseudomonadati</taxon>
        <taxon>Pseudomonadota</taxon>
        <taxon>Gammaproteobacteria</taxon>
        <taxon>Alteromonadales</taxon>
        <taxon>Idiomarinaceae</taxon>
        <taxon>Idiomarina</taxon>
    </lineage>
</organism>
<proteinExistence type="inferred from homology"/>
<accession>A0A8I1GDC3</accession>
<dbReference type="GO" id="GO:0019363">
    <property type="term" value="P:pyridine nucleotide biosynthetic process"/>
    <property type="evidence" value="ECO:0007669"/>
    <property type="project" value="UniProtKB-KW"/>
</dbReference>
<comment type="pathway">
    <text evidence="5">Cofactor biosynthesis; nicotinate biosynthesis; nicotinate from nicotinamide: step 1/1.</text>
</comment>
<dbReference type="PANTHER" id="PTHR11080">
    <property type="entry name" value="PYRAZINAMIDASE/NICOTINAMIDASE"/>
    <property type="match status" value="1"/>
</dbReference>
<dbReference type="GO" id="GO:0008936">
    <property type="term" value="F:nicotinamidase activity"/>
    <property type="evidence" value="ECO:0007669"/>
    <property type="project" value="UniProtKB-EC"/>
</dbReference>
<name>A0A8I1GDC3_9GAMM</name>
<dbReference type="AlphaFoldDB" id="A0A8I1GDC3"/>
<dbReference type="Proteomes" id="UP000655994">
    <property type="component" value="Unassembled WGS sequence"/>
</dbReference>
<keyword evidence="4" id="KW-0378">Hydrolase</keyword>
<evidence type="ECO:0000256" key="2">
    <source>
        <dbReference type="ARBA" id="ARBA00022642"/>
    </source>
</evidence>
<comment type="caution">
    <text evidence="10">The sequence shown here is derived from an EMBL/GenBank/DDBJ whole genome shotgun (WGS) entry which is preliminary data.</text>
</comment>
<evidence type="ECO:0000313" key="9">
    <source>
        <dbReference type="EMBL" id="MBJ7266192.1"/>
    </source>
</evidence>
<keyword evidence="12" id="KW-1185">Reference proteome</keyword>
<evidence type="ECO:0000256" key="5">
    <source>
        <dbReference type="ARBA" id="ARBA00037900"/>
    </source>
</evidence>